<dbReference type="GO" id="GO:0003729">
    <property type="term" value="F:mRNA binding"/>
    <property type="evidence" value="ECO:0007669"/>
    <property type="project" value="TreeGrafter"/>
</dbReference>
<comment type="subcellular location">
    <subcellularLocation>
        <location evidence="1 6">Cytoplasm</location>
    </subcellularLocation>
</comment>
<feature type="coiled-coil region" evidence="6">
    <location>
        <begin position="681"/>
        <end position="708"/>
    </location>
</feature>
<dbReference type="GO" id="GO:0043614">
    <property type="term" value="C:multi-eIF complex"/>
    <property type="evidence" value="ECO:0007669"/>
    <property type="project" value="TreeGrafter"/>
</dbReference>
<dbReference type="HAMAP" id="MF_03000">
    <property type="entry name" value="eIF3a"/>
    <property type="match status" value="1"/>
</dbReference>
<keyword evidence="6" id="KW-0175">Coiled coil</keyword>
<protein>
    <recommendedName>
        <fullName evidence="6">Eukaryotic translation initiation factor 3 subunit A</fullName>
        <shortName evidence="6">eIF3a</shortName>
    </recommendedName>
    <alternativeName>
        <fullName evidence="6">Eukaryotic translation initiation factor 3 subunit 10</fullName>
    </alternativeName>
</protein>
<dbReference type="GO" id="GO:0071541">
    <property type="term" value="C:eukaryotic translation initiation factor 3 complex, eIF3m"/>
    <property type="evidence" value="ECO:0007669"/>
    <property type="project" value="TreeGrafter"/>
</dbReference>
<dbReference type="FunFam" id="4.10.860.10:FF:000001">
    <property type="entry name" value="Eukaryotic translation initiation factor 3 subunit A"/>
    <property type="match status" value="1"/>
</dbReference>
<evidence type="ECO:0000256" key="2">
    <source>
        <dbReference type="ARBA" id="ARBA00022490"/>
    </source>
</evidence>
<dbReference type="PANTHER" id="PTHR14005:SF0">
    <property type="entry name" value="EUKARYOTIC TRANSLATION INITIATION FACTOR 3 SUBUNIT A"/>
    <property type="match status" value="1"/>
</dbReference>
<dbReference type="GO" id="GO:0071540">
    <property type="term" value="C:eukaryotic translation initiation factor 3 complex, eIF3e"/>
    <property type="evidence" value="ECO:0007669"/>
    <property type="project" value="TreeGrafter"/>
</dbReference>
<dbReference type="InterPro" id="IPR027512">
    <property type="entry name" value="EIF3A"/>
</dbReference>
<comment type="caution">
    <text evidence="9">The sequence shown here is derived from an EMBL/GenBank/DDBJ whole genome shotgun (WGS) entry which is preliminary data.</text>
</comment>
<dbReference type="GO" id="GO:0033290">
    <property type="term" value="C:eukaryotic 48S preinitiation complex"/>
    <property type="evidence" value="ECO:0007669"/>
    <property type="project" value="UniProtKB-UniRule"/>
</dbReference>
<evidence type="ECO:0000259" key="8">
    <source>
        <dbReference type="PROSITE" id="PS50250"/>
    </source>
</evidence>
<reference evidence="9" key="1">
    <citation type="submission" date="2021-06" db="EMBL/GenBank/DDBJ databases">
        <authorList>
            <person name="Hodson N. C."/>
            <person name="Mongue J. A."/>
            <person name="Jaron S. K."/>
        </authorList>
    </citation>
    <scope>NUCLEOTIDE SEQUENCE</scope>
</reference>
<dbReference type="GO" id="GO:0016282">
    <property type="term" value="C:eukaryotic 43S preinitiation complex"/>
    <property type="evidence" value="ECO:0007669"/>
    <property type="project" value="UniProtKB-UniRule"/>
</dbReference>
<feature type="compositionally biased region" description="Basic and acidic residues" evidence="7">
    <location>
        <begin position="1120"/>
        <end position="1139"/>
    </location>
</feature>
<gene>
    <name evidence="9" type="ORF">AFUS01_LOCUS39405</name>
</gene>
<evidence type="ECO:0000256" key="1">
    <source>
        <dbReference type="ARBA" id="ARBA00004496"/>
    </source>
</evidence>
<dbReference type="EMBL" id="CAJVCH010551968">
    <property type="protein sequence ID" value="CAG7829546.1"/>
    <property type="molecule type" value="Genomic_DNA"/>
</dbReference>
<feature type="compositionally biased region" description="Basic and acidic residues" evidence="7">
    <location>
        <begin position="1051"/>
        <end position="1094"/>
    </location>
</feature>
<name>A0A8J2Q148_9HEXA</name>
<comment type="similarity">
    <text evidence="6">Belongs to the eIF-3 subunit A family.</text>
</comment>
<dbReference type="Pfam" id="PF22591">
    <property type="entry name" value="eIF3a_PCI_TPR-like"/>
    <property type="match status" value="1"/>
</dbReference>
<dbReference type="GO" id="GO:0001732">
    <property type="term" value="P:formation of cytoplasmic translation initiation complex"/>
    <property type="evidence" value="ECO:0007669"/>
    <property type="project" value="UniProtKB-UniRule"/>
</dbReference>
<evidence type="ECO:0000313" key="9">
    <source>
        <dbReference type="EMBL" id="CAG7829546.1"/>
    </source>
</evidence>
<comment type="function">
    <text evidence="6">RNA-binding component of the eukaryotic translation initiation factor 3 (eIF-3) complex, which is involved in protein synthesis of a specialized repertoire of mRNAs and, together with other initiation factors, stimulates binding of mRNA and methionyl-tRNAi to the 40S ribosome. The eIF-3 complex specifically targets and initiates translation of a subset of mRNAs involved in cell proliferation.</text>
</comment>
<dbReference type="Pfam" id="PF01399">
    <property type="entry name" value="PCI"/>
    <property type="match status" value="1"/>
</dbReference>
<evidence type="ECO:0000256" key="4">
    <source>
        <dbReference type="ARBA" id="ARBA00022884"/>
    </source>
</evidence>
<feature type="compositionally biased region" description="Basic and acidic residues" evidence="7">
    <location>
        <begin position="1147"/>
        <end position="1179"/>
    </location>
</feature>
<feature type="compositionally biased region" description="Basic and acidic residues" evidence="7">
    <location>
        <begin position="820"/>
        <end position="880"/>
    </location>
</feature>
<dbReference type="Proteomes" id="UP000708208">
    <property type="component" value="Unassembled WGS sequence"/>
</dbReference>
<dbReference type="GO" id="GO:0002188">
    <property type="term" value="P:translation reinitiation"/>
    <property type="evidence" value="ECO:0007669"/>
    <property type="project" value="TreeGrafter"/>
</dbReference>
<feature type="compositionally biased region" description="Basic and acidic residues" evidence="7">
    <location>
        <begin position="948"/>
        <end position="1043"/>
    </location>
</feature>
<keyword evidence="4 6" id="KW-0694">RNA-binding</keyword>
<evidence type="ECO:0000256" key="7">
    <source>
        <dbReference type="SAM" id="MobiDB-lite"/>
    </source>
</evidence>
<evidence type="ECO:0000256" key="6">
    <source>
        <dbReference type="HAMAP-Rule" id="MF_03000"/>
    </source>
</evidence>
<evidence type="ECO:0000256" key="3">
    <source>
        <dbReference type="ARBA" id="ARBA00022540"/>
    </source>
</evidence>
<keyword evidence="2 6" id="KW-0963">Cytoplasm</keyword>
<proteinExistence type="inferred from homology"/>
<dbReference type="AlphaFoldDB" id="A0A8J2Q148"/>
<comment type="subunit">
    <text evidence="6">Component of the eukaryotic translation initiation factor 3 (eIF-3) complex.</text>
</comment>
<dbReference type="PROSITE" id="PS50250">
    <property type="entry name" value="PCI"/>
    <property type="match status" value="1"/>
</dbReference>
<dbReference type="InterPro" id="IPR054711">
    <property type="entry name" value="eIF3a_PCI_TPR-like"/>
</dbReference>
<evidence type="ECO:0000313" key="10">
    <source>
        <dbReference type="Proteomes" id="UP000708208"/>
    </source>
</evidence>
<dbReference type="SMART" id="SM00088">
    <property type="entry name" value="PINT"/>
    <property type="match status" value="1"/>
</dbReference>
<evidence type="ECO:0000256" key="5">
    <source>
        <dbReference type="ARBA" id="ARBA00022917"/>
    </source>
</evidence>
<organism evidence="9 10">
    <name type="scientific">Allacma fusca</name>
    <dbReference type="NCBI Taxonomy" id="39272"/>
    <lineage>
        <taxon>Eukaryota</taxon>
        <taxon>Metazoa</taxon>
        <taxon>Ecdysozoa</taxon>
        <taxon>Arthropoda</taxon>
        <taxon>Hexapoda</taxon>
        <taxon>Collembola</taxon>
        <taxon>Symphypleona</taxon>
        <taxon>Sminthuridae</taxon>
        <taxon>Allacma</taxon>
    </lineage>
</organism>
<feature type="coiled-coil region" evidence="6">
    <location>
        <begin position="616"/>
        <end position="655"/>
    </location>
</feature>
<accession>A0A8J2Q148</accession>
<dbReference type="InterPro" id="IPR000717">
    <property type="entry name" value="PCI_dom"/>
</dbReference>
<sequence>MSRYYQRPENALKKANEFIEVGKPTRALDTLYDVIKGKKHRAFSEKVIEPIMLKYLELCVELKKPHTAKEGLYQYRLMCQSVNVGLLEKVIRSFIRMAEERTELARDNLKNKVLLEQSTQAVVEVDDLDNVSMAEMTLLNVITEEQAQERSDRAALIPWVKFLWESYTQCLDLLRNNARLENLYHDIAQMAFKFCLSYNRKTEFRKLCERLRKHFDDIVNRASTQMNSIDFSSPETQQFNMETRLAQLDSAITMELWQEAYKAIEDIHLLMNQSKKSQTRMMAYYYQKLSLVFWKAGNLLFHAATMLKYYMLCKDMKKNVSQEELQKNASQVVLATLAISFPVTHPEFERFVETDKGMMEKAQKLATLLFLPQPPTRASLIRDLSRHNVINNAIPQLQGLHDLLETEFNPLGLCSEVNGIIQEIMGNEDNEYLQQYIEPLHDVASVRLIKQVSQVYQSIDYNHLLEMTVFSNQARLEQLLVDAVRYNDMQITIDHRSNCIRFGASLAEASREDLPEGPHLQAMPSEAVRLQLVNVFNCLEDTIDMINPSHVIHDEDSLRTKIVTHYMMTEKQSHVQLLQRQKIIADRREELERTAVDKENEEKWRTEQMIKQQAILQAKLLETQREERAKKRLEIEKQELQQKRLEERMKQIASTQWGRSVPLKMEDYEKMDIETIMQRQQEQLAKEAKEHQARMRAQEKRLDHLERAKRVEEVPVIEKYLKEKKEQEKKEWEVHEKERITHLIEERKLAVANRDRMKKMIPDKDQFLSKLLEARRGEFVAKLADFERRLSEERARRLEERKQQRKEDRRRKWIEEKEEEERLRVEEIRRVEEEKEREEREKRQREIDEQNRITEEKQRMKDLEIEERLRSDRQSGERSVEAAAGPGTGGAPGPWRRGQTRPTAPSGDAERVSSAGTGDSKPAPASSGSVWVPAHVARKKAVDVAPDSGKEEPEFKRNVEVVREVRREDAPRQERDLTRDGPRGDRDRDGPRGDRDSLRGDRDRDGARGPPRDREGPRPDRGGRDGPRVGDRDREGPRGDRDSGAGWRTAGSERPDNRSYGSERPERGDSRNFGGSDRRDNRNFERSERDREGGGRGGFSDNRRENRNFGTEGGESRGGGFDRENRNFRGEGGRGRDFGGENQNFRGGERPEGQTRDFGGSRRGERSEGNRDRDNRNFRNPEATADNWRK</sequence>
<feature type="region of interest" description="Disordered" evidence="7">
    <location>
        <begin position="819"/>
        <end position="1190"/>
    </location>
</feature>
<feature type="domain" description="PCI" evidence="8">
    <location>
        <begin position="325"/>
        <end position="507"/>
    </location>
</feature>
<dbReference type="OrthoDB" id="18884at2759"/>
<keyword evidence="3 6" id="KW-0396">Initiation factor</keyword>
<dbReference type="GO" id="GO:0003743">
    <property type="term" value="F:translation initiation factor activity"/>
    <property type="evidence" value="ECO:0007669"/>
    <property type="project" value="UniProtKB-UniRule"/>
</dbReference>
<keyword evidence="10" id="KW-1185">Reference proteome</keyword>
<dbReference type="PANTHER" id="PTHR14005">
    <property type="entry name" value="EUKARYOTIC TRANSLATION INITIATION FACTOR 3, THETA SUBUNIT"/>
    <property type="match status" value="1"/>
</dbReference>
<keyword evidence="5 6" id="KW-0648">Protein biosynthesis</keyword>